<keyword evidence="2" id="KW-0238">DNA-binding</keyword>
<dbReference type="SUPFAM" id="SSF48008">
    <property type="entry name" value="GntR ligand-binding domain-like"/>
    <property type="match status" value="1"/>
</dbReference>
<dbReference type="Proteomes" id="UP000030302">
    <property type="component" value="Chromosome"/>
</dbReference>
<evidence type="ECO:0000256" key="2">
    <source>
        <dbReference type="ARBA" id="ARBA00023125"/>
    </source>
</evidence>
<dbReference type="SMART" id="SM00895">
    <property type="entry name" value="FCD"/>
    <property type="match status" value="1"/>
</dbReference>
<dbReference type="PRINTS" id="PR00035">
    <property type="entry name" value="HTHGNTR"/>
</dbReference>
<dbReference type="AlphaFoldDB" id="A0A0A1FFS0"/>
<feature type="domain" description="HTH gntR-type" evidence="4">
    <location>
        <begin position="22"/>
        <end position="89"/>
    </location>
</feature>
<evidence type="ECO:0000313" key="6">
    <source>
        <dbReference type="Proteomes" id="UP000030302"/>
    </source>
</evidence>
<protein>
    <submittedName>
        <fullName evidence="5">Transcriptional regulator</fullName>
    </submittedName>
</protein>
<evidence type="ECO:0000256" key="3">
    <source>
        <dbReference type="ARBA" id="ARBA00023163"/>
    </source>
</evidence>
<dbReference type="InterPro" id="IPR000524">
    <property type="entry name" value="Tscrpt_reg_HTH_GntR"/>
</dbReference>
<dbReference type="Gene3D" id="1.10.10.10">
    <property type="entry name" value="Winged helix-like DNA-binding domain superfamily/Winged helix DNA-binding domain"/>
    <property type="match status" value="1"/>
</dbReference>
<gene>
    <name evidence="5" type="ORF">LT85_3361</name>
</gene>
<dbReference type="KEGG" id="care:LT85_3361"/>
<name>A0A0A1FFS0_9BURK</name>
<dbReference type="InterPro" id="IPR036390">
    <property type="entry name" value="WH_DNA-bd_sf"/>
</dbReference>
<sequence>MYQLELTGWHTICCVINMTAAAKSSTQIAERITEAMLARKLAPGTRLGEQQLAELFGVSRTQIREALTRLVTRGIVTVSARRGWYVIEPTSEDARDAFEARRVLELGLLRHARPLSAEAIKALRLHVEHEQVALEGDDVATRSFLLGDFHVCLCESFGNSLLADTLRDLTTRTTLTAMQYQSSHHAKQSCAEHVGIVAALESGDLAQAEQLMHDHLCNVEAGLEASLRSDPLSPLQQALAPLTDRNSFDKQSFAIPPYHPS</sequence>
<keyword evidence="1" id="KW-0805">Transcription regulation</keyword>
<dbReference type="Pfam" id="PF07729">
    <property type="entry name" value="FCD"/>
    <property type="match status" value="1"/>
</dbReference>
<dbReference type="STRING" id="279058.LT85_3361"/>
<keyword evidence="6" id="KW-1185">Reference proteome</keyword>
<dbReference type="Gene3D" id="1.20.120.530">
    <property type="entry name" value="GntR ligand-binding domain-like"/>
    <property type="match status" value="1"/>
</dbReference>
<dbReference type="Pfam" id="PF00392">
    <property type="entry name" value="GntR"/>
    <property type="match status" value="1"/>
</dbReference>
<reference evidence="6" key="1">
    <citation type="journal article" date="2014" name="Soil Biol. Biochem.">
        <title>Structure and function of bacterial communities in ageing soils: Insights from the Mendocino ecological staircase.</title>
        <authorList>
            <person name="Uroz S."/>
            <person name="Tech J.J."/>
            <person name="Sawaya N.A."/>
            <person name="Frey-Klett P."/>
            <person name="Leveau J.H.J."/>
        </authorList>
    </citation>
    <scope>NUCLEOTIDE SEQUENCE [LARGE SCALE GENOMIC DNA]</scope>
    <source>
        <strain evidence="6">Cal35</strain>
    </source>
</reference>
<evidence type="ECO:0000313" key="5">
    <source>
        <dbReference type="EMBL" id="AIY42519.1"/>
    </source>
</evidence>
<keyword evidence="3" id="KW-0804">Transcription</keyword>
<dbReference type="CDD" id="cd07377">
    <property type="entry name" value="WHTH_GntR"/>
    <property type="match status" value="1"/>
</dbReference>
<evidence type="ECO:0000256" key="1">
    <source>
        <dbReference type="ARBA" id="ARBA00023015"/>
    </source>
</evidence>
<dbReference type="HOGENOM" id="CLU_017584_5_0_4"/>
<evidence type="ECO:0000259" key="4">
    <source>
        <dbReference type="PROSITE" id="PS50949"/>
    </source>
</evidence>
<dbReference type="InterPro" id="IPR036388">
    <property type="entry name" value="WH-like_DNA-bd_sf"/>
</dbReference>
<dbReference type="GO" id="GO:0003677">
    <property type="term" value="F:DNA binding"/>
    <property type="evidence" value="ECO:0007669"/>
    <property type="project" value="UniProtKB-KW"/>
</dbReference>
<dbReference type="GO" id="GO:0003700">
    <property type="term" value="F:DNA-binding transcription factor activity"/>
    <property type="evidence" value="ECO:0007669"/>
    <property type="project" value="InterPro"/>
</dbReference>
<dbReference type="InterPro" id="IPR008920">
    <property type="entry name" value="TF_FadR/GntR_C"/>
</dbReference>
<dbReference type="PROSITE" id="PS50949">
    <property type="entry name" value="HTH_GNTR"/>
    <property type="match status" value="1"/>
</dbReference>
<dbReference type="EMBL" id="CP009962">
    <property type="protein sequence ID" value="AIY42519.1"/>
    <property type="molecule type" value="Genomic_DNA"/>
</dbReference>
<dbReference type="PANTHER" id="PTHR43537:SF53">
    <property type="entry name" value="HTH-TYPE TRANSCRIPTIONAL REPRESSOR NANR"/>
    <property type="match status" value="1"/>
</dbReference>
<dbReference type="InterPro" id="IPR011711">
    <property type="entry name" value="GntR_C"/>
</dbReference>
<dbReference type="PANTHER" id="PTHR43537">
    <property type="entry name" value="TRANSCRIPTIONAL REGULATOR, GNTR FAMILY"/>
    <property type="match status" value="1"/>
</dbReference>
<proteinExistence type="predicted"/>
<accession>A0A0A1FFS0</accession>
<dbReference type="SMART" id="SM00345">
    <property type="entry name" value="HTH_GNTR"/>
    <property type="match status" value="1"/>
</dbReference>
<dbReference type="SUPFAM" id="SSF46785">
    <property type="entry name" value="Winged helix' DNA-binding domain"/>
    <property type="match status" value="1"/>
</dbReference>
<organism evidence="5 6">
    <name type="scientific">Collimonas arenae</name>
    <dbReference type="NCBI Taxonomy" id="279058"/>
    <lineage>
        <taxon>Bacteria</taxon>
        <taxon>Pseudomonadati</taxon>
        <taxon>Pseudomonadota</taxon>
        <taxon>Betaproteobacteria</taxon>
        <taxon>Burkholderiales</taxon>
        <taxon>Oxalobacteraceae</taxon>
        <taxon>Collimonas</taxon>
    </lineage>
</organism>